<dbReference type="Gene3D" id="2.40.50.100">
    <property type="match status" value="1"/>
</dbReference>
<dbReference type="EMBL" id="JACOGC010000003">
    <property type="protein sequence ID" value="MBC3885308.1"/>
    <property type="molecule type" value="Genomic_DNA"/>
</dbReference>
<dbReference type="InterPro" id="IPR058792">
    <property type="entry name" value="Beta-barrel_RND_2"/>
</dbReference>
<dbReference type="PANTHER" id="PTHR30469:SF15">
    <property type="entry name" value="HLYD FAMILY OF SECRETION PROTEINS"/>
    <property type="match status" value="1"/>
</dbReference>
<dbReference type="SUPFAM" id="SSF111369">
    <property type="entry name" value="HlyD-like secretion proteins"/>
    <property type="match status" value="1"/>
</dbReference>
<feature type="domain" description="CzcB-like barrel-sandwich hybrid" evidence="4">
    <location>
        <begin position="67"/>
        <end position="206"/>
    </location>
</feature>
<sequence length="390" mass="41515">MLRLSLIVVCIALVMSGCSKKPADQAKTSAAAEKPLMITKEDLSTVSSNALASGPVINGSIQPERKADLRSEISSVVLQVLKENGESVRRGDLLVRLDDTSIKDSLNSALEAERAALQTYDQAERQMQRLKTLRASGMASTQQLEDAEIRRNNTQSDLVAAKARTVQARQQLQRTEVRAPFDGVVSERKVSAGDTAQIGKELVKVIDPASMRFEGLVSADKVTSVKIGQTVRFRINGYGNQEFNGKVKRVDLAANATTRQVEVLVNFAEGSVQPRVSGLFAEGMIEAASAETLMIPGSALIRDGDKAYAWRIRDGVLHKVSVVIGQRDARRGDYAVRSGLNNGDQVISNPLSTLKDGQKVQMVASAGATAAASAAASAASTSAIPAPAGK</sequence>
<dbReference type="PROSITE" id="PS51257">
    <property type="entry name" value="PROKAR_LIPOPROTEIN"/>
    <property type="match status" value="1"/>
</dbReference>
<comment type="similarity">
    <text evidence="1">Belongs to the membrane fusion protein (MFP) (TC 8.A.1) family.</text>
</comment>
<evidence type="ECO:0000313" key="7">
    <source>
        <dbReference type="Proteomes" id="UP000613113"/>
    </source>
</evidence>
<name>A0ABR6YN50_9BURK</name>
<evidence type="ECO:0000259" key="5">
    <source>
        <dbReference type="Pfam" id="PF25989"/>
    </source>
</evidence>
<dbReference type="Proteomes" id="UP000613113">
    <property type="component" value="Unassembled WGS sequence"/>
</dbReference>
<keyword evidence="2" id="KW-0175">Coiled coil</keyword>
<reference evidence="6 7" key="1">
    <citation type="submission" date="2020-08" db="EMBL/GenBank/DDBJ databases">
        <title>Novel species isolated from subtropical streams in China.</title>
        <authorList>
            <person name="Lu H."/>
        </authorList>
    </citation>
    <scope>NUCLEOTIDE SEQUENCE [LARGE SCALE GENOMIC DNA]</scope>
    <source>
        <strain evidence="6 7">FT31W</strain>
    </source>
</reference>
<dbReference type="InterPro" id="IPR058647">
    <property type="entry name" value="BSH_CzcB-like"/>
</dbReference>
<feature type="domain" description="YknX-like C-terminal permuted SH3-like" evidence="5">
    <location>
        <begin position="293"/>
        <end position="361"/>
    </location>
</feature>
<dbReference type="Gene3D" id="2.40.420.20">
    <property type="match status" value="1"/>
</dbReference>
<gene>
    <name evidence="6" type="ORF">H8K27_09235</name>
</gene>
<proteinExistence type="inferred from homology"/>
<protein>
    <submittedName>
        <fullName evidence="6">Efflux RND transporter periplasmic adaptor subunit</fullName>
    </submittedName>
</protein>
<feature type="domain" description="CusB-like beta-barrel" evidence="3">
    <location>
        <begin position="221"/>
        <end position="268"/>
    </location>
</feature>
<dbReference type="InterPro" id="IPR058637">
    <property type="entry name" value="YknX-like_C"/>
</dbReference>
<dbReference type="Gene3D" id="2.40.30.170">
    <property type="match status" value="1"/>
</dbReference>
<dbReference type="NCBIfam" id="TIGR01730">
    <property type="entry name" value="RND_mfp"/>
    <property type="match status" value="1"/>
</dbReference>
<evidence type="ECO:0000259" key="3">
    <source>
        <dbReference type="Pfam" id="PF25954"/>
    </source>
</evidence>
<dbReference type="Pfam" id="PF25989">
    <property type="entry name" value="YknX_C"/>
    <property type="match status" value="1"/>
</dbReference>
<evidence type="ECO:0000259" key="4">
    <source>
        <dbReference type="Pfam" id="PF25973"/>
    </source>
</evidence>
<feature type="coiled-coil region" evidence="2">
    <location>
        <begin position="106"/>
        <end position="164"/>
    </location>
</feature>
<comment type="caution">
    <text evidence="6">The sequence shown here is derived from an EMBL/GenBank/DDBJ whole genome shotgun (WGS) entry which is preliminary data.</text>
</comment>
<dbReference type="Pfam" id="PF25973">
    <property type="entry name" value="BSH_CzcB"/>
    <property type="match status" value="1"/>
</dbReference>
<keyword evidence="7" id="KW-1185">Reference proteome</keyword>
<evidence type="ECO:0000256" key="2">
    <source>
        <dbReference type="SAM" id="Coils"/>
    </source>
</evidence>
<dbReference type="InterPro" id="IPR006143">
    <property type="entry name" value="RND_pump_MFP"/>
</dbReference>
<dbReference type="Gene3D" id="1.10.287.470">
    <property type="entry name" value="Helix hairpin bin"/>
    <property type="match status" value="1"/>
</dbReference>
<accession>A0ABR6YN50</accession>
<dbReference type="PANTHER" id="PTHR30469">
    <property type="entry name" value="MULTIDRUG RESISTANCE PROTEIN MDTA"/>
    <property type="match status" value="1"/>
</dbReference>
<dbReference type="Pfam" id="PF25954">
    <property type="entry name" value="Beta-barrel_RND_2"/>
    <property type="match status" value="1"/>
</dbReference>
<evidence type="ECO:0000256" key="1">
    <source>
        <dbReference type="ARBA" id="ARBA00009477"/>
    </source>
</evidence>
<evidence type="ECO:0000313" key="6">
    <source>
        <dbReference type="EMBL" id="MBC3885308.1"/>
    </source>
</evidence>
<organism evidence="6 7">
    <name type="scientific">Undibacterium griseum</name>
    <dbReference type="NCBI Taxonomy" id="2762295"/>
    <lineage>
        <taxon>Bacteria</taxon>
        <taxon>Pseudomonadati</taxon>
        <taxon>Pseudomonadota</taxon>
        <taxon>Betaproteobacteria</taxon>
        <taxon>Burkholderiales</taxon>
        <taxon>Oxalobacteraceae</taxon>
        <taxon>Undibacterium</taxon>
    </lineage>
</organism>